<dbReference type="EMBL" id="AOEX01000083">
    <property type="protein sequence ID" value="EME56016.1"/>
    <property type="molecule type" value="Genomic_DNA"/>
</dbReference>
<gene>
    <name evidence="1" type="ORF">G352_22421</name>
</gene>
<name>M2X4P9_9NOCA</name>
<dbReference type="Proteomes" id="UP000011731">
    <property type="component" value="Unassembled WGS sequence"/>
</dbReference>
<accession>M2X4P9</accession>
<proteinExistence type="predicted"/>
<dbReference type="AlphaFoldDB" id="M2X4P9"/>
<evidence type="ECO:0000313" key="1">
    <source>
        <dbReference type="EMBL" id="EME56016.1"/>
    </source>
</evidence>
<reference evidence="1 2" key="1">
    <citation type="journal article" date="2013" name="Genome Announc.">
        <title>Draft Genome Sequence of Rhodococcus ruber Strain BKS 20-38.</title>
        <authorList>
            <person name="Bala M."/>
            <person name="Kumar S."/>
            <person name="Raghava G.P."/>
            <person name="Mayilraj S."/>
        </authorList>
    </citation>
    <scope>NUCLEOTIDE SEQUENCE [LARGE SCALE GENOMIC DNA]</scope>
    <source>
        <strain evidence="1 2">BKS 20-38</strain>
    </source>
</reference>
<sequence>MWVFRRSWEHASAKLLIRTQLLGYLSWRQSDQPQFKQVVVDIYQQHDLLFPMVVGPDFRP</sequence>
<evidence type="ECO:0000313" key="2">
    <source>
        <dbReference type="Proteomes" id="UP000011731"/>
    </source>
</evidence>
<organism evidence="1 2">
    <name type="scientific">Rhodococcus ruber BKS 20-38</name>
    <dbReference type="NCBI Taxonomy" id="1278076"/>
    <lineage>
        <taxon>Bacteria</taxon>
        <taxon>Bacillati</taxon>
        <taxon>Actinomycetota</taxon>
        <taxon>Actinomycetes</taxon>
        <taxon>Mycobacteriales</taxon>
        <taxon>Nocardiaceae</taxon>
        <taxon>Rhodococcus</taxon>
    </lineage>
</organism>
<comment type="caution">
    <text evidence="1">The sequence shown here is derived from an EMBL/GenBank/DDBJ whole genome shotgun (WGS) entry which is preliminary data.</text>
</comment>
<keyword evidence="2" id="KW-1185">Reference proteome</keyword>
<protein>
    <submittedName>
        <fullName evidence="1">Uncharacterized protein</fullName>
    </submittedName>
</protein>